<evidence type="ECO:0000259" key="3">
    <source>
        <dbReference type="Pfam" id="PF20803"/>
    </source>
</evidence>
<dbReference type="SUPFAM" id="SSF46785">
    <property type="entry name" value="Winged helix' DNA-binding domain"/>
    <property type="match status" value="1"/>
</dbReference>
<dbReference type="Gene3D" id="1.20.58.1460">
    <property type="match status" value="1"/>
</dbReference>
<proteinExistence type="predicted"/>
<dbReference type="Pfam" id="PF08223">
    <property type="entry name" value="PaaX_C"/>
    <property type="match status" value="1"/>
</dbReference>
<dbReference type="GO" id="GO:0006351">
    <property type="term" value="P:DNA-templated transcription"/>
    <property type="evidence" value="ECO:0007669"/>
    <property type="project" value="InterPro"/>
</dbReference>
<reference evidence="4" key="1">
    <citation type="journal article" date="2014" name="Int. J. Syst. Evol. Microbiol.">
        <title>Complete genome sequence of Corynebacterium casei LMG S-19264T (=DSM 44701T), isolated from a smear-ripened cheese.</title>
        <authorList>
            <consortium name="US DOE Joint Genome Institute (JGI-PGF)"/>
            <person name="Walter F."/>
            <person name="Albersmeier A."/>
            <person name="Kalinowski J."/>
            <person name="Ruckert C."/>
        </authorList>
    </citation>
    <scope>NUCLEOTIDE SEQUENCE</scope>
    <source>
        <strain evidence="4">CGMCC 4.5737</strain>
    </source>
</reference>
<dbReference type="InterPro" id="IPR036388">
    <property type="entry name" value="WH-like_DNA-bd_sf"/>
</dbReference>
<dbReference type="Proteomes" id="UP000637578">
    <property type="component" value="Unassembled WGS sequence"/>
</dbReference>
<dbReference type="PANTHER" id="PTHR30319">
    <property type="entry name" value="PHENYLACETIC ACID REGULATOR-RELATED TRANSCRIPTIONAL REPRESSOR"/>
    <property type="match status" value="1"/>
</dbReference>
<name>A0A8J3C730_9PSEU</name>
<dbReference type="InterPro" id="IPR036390">
    <property type="entry name" value="WH_DNA-bd_sf"/>
</dbReference>
<protein>
    <submittedName>
        <fullName evidence="4">PaaX family transcriptional regulator</fullName>
    </submittedName>
</protein>
<evidence type="ECO:0000259" key="1">
    <source>
        <dbReference type="Pfam" id="PF07848"/>
    </source>
</evidence>
<evidence type="ECO:0000259" key="2">
    <source>
        <dbReference type="Pfam" id="PF08223"/>
    </source>
</evidence>
<sequence>MSVLGAHVGPDHRGRGVWSGGLVTLLAEFGFSAAAARVALARMVRRDLLTRVREGRLVHYTLTPRTRTVLREGDRRIFSLGRAPRRDPQWTVLWHAIPEDRRLARSRLVTRLRFLGFGQVQDGTWIAPHDREREVRALLAELDVAAHAGLLLGRPGAGTDFAAFAARVWDLEGLAARYGRFVAEFDRYTDPATRESLTDREAFVLRTRLVHDFRRFAFLDPELPGHIAPVPADRAAAVRLFHELYPALAVAAQRHFDEVTSP</sequence>
<dbReference type="AlphaFoldDB" id="A0A8J3C730"/>
<feature type="domain" description="Transcriptional repressor PaaX-like central Cas2-like" evidence="3">
    <location>
        <begin position="86"/>
        <end position="158"/>
    </location>
</feature>
<evidence type="ECO:0000313" key="5">
    <source>
        <dbReference type="Proteomes" id="UP000637578"/>
    </source>
</evidence>
<feature type="domain" description="Transcriptional repressor PaaX-like C-terminal" evidence="2">
    <location>
        <begin position="169"/>
        <end position="257"/>
    </location>
</feature>
<dbReference type="InterPro" id="IPR012906">
    <property type="entry name" value="PaaX-like_N"/>
</dbReference>
<dbReference type="EMBL" id="BMMK01000005">
    <property type="protein sequence ID" value="GGM46639.1"/>
    <property type="molecule type" value="Genomic_DNA"/>
</dbReference>
<organism evidence="4 5">
    <name type="scientific">Longimycelium tulufanense</name>
    <dbReference type="NCBI Taxonomy" id="907463"/>
    <lineage>
        <taxon>Bacteria</taxon>
        <taxon>Bacillati</taxon>
        <taxon>Actinomycetota</taxon>
        <taxon>Actinomycetes</taxon>
        <taxon>Pseudonocardiales</taxon>
        <taxon>Pseudonocardiaceae</taxon>
        <taxon>Longimycelium</taxon>
    </lineage>
</organism>
<dbReference type="InterPro" id="IPR011965">
    <property type="entry name" value="PaaX_trns_reg"/>
</dbReference>
<reference evidence="4" key="2">
    <citation type="submission" date="2020-09" db="EMBL/GenBank/DDBJ databases">
        <authorList>
            <person name="Sun Q."/>
            <person name="Zhou Y."/>
        </authorList>
    </citation>
    <scope>NUCLEOTIDE SEQUENCE</scope>
    <source>
        <strain evidence="4">CGMCC 4.5737</strain>
    </source>
</reference>
<feature type="domain" description="Transcriptional repressor PaaX-like N-terminal" evidence="1">
    <location>
        <begin position="2"/>
        <end position="64"/>
    </location>
</feature>
<dbReference type="Gene3D" id="3.30.70.2650">
    <property type="match status" value="1"/>
</dbReference>
<dbReference type="PANTHER" id="PTHR30319:SF1">
    <property type="entry name" value="TRANSCRIPTIONAL REPRESSOR PAAX"/>
    <property type="match status" value="1"/>
</dbReference>
<dbReference type="Gene3D" id="1.10.10.10">
    <property type="entry name" value="Winged helix-like DNA-binding domain superfamily/Winged helix DNA-binding domain"/>
    <property type="match status" value="1"/>
</dbReference>
<dbReference type="InterPro" id="IPR013225">
    <property type="entry name" value="PaaX_C"/>
</dbReference>
<keyword evidence="5" id="KW-1185">Reference proteome</keyword>
<dbReference type="Pfam" id="PF20803">
    <property type="entry name" value="PaaX_M"/>
    <property type="match status" value="1"/>
</dbReference>
<gene>
    <name evidence="4" type="primary">paaX</name>
    <name evidence="4" type="ORF">GCM10012275_17150</name>
</gene>
<dbReference type="PIRSF" id="PIRSF020623">
    <property type="entry name" value="PaaX"/>
    <property type="match status" value="1"/>
</dbReference>
<evidence type="ECO:0000313" key="4">
    <source>
        <dbReference type="EMBL" id="GGM46639.1"/>
    </source>
</evidence>
<dbReference type="Pfam" id="PF07848">
    <property type="entry name" value="PaaX"/>
    <property type="match status" value="1"/>
</dbReference>
<comment type="caution">
    <text evidence="4">The sequence shown here is derived from an EMBL/GenBank/DDBJ whole genome shotgun (WGS) entry which is preliminary data.</text>
</comment>
<accession>A0A8J3C730</accession>
<dbReference type="InterPro" id="IPR048846">
    <property type="entry name" value="PaaX-like_central"/>
</dbReference>